<evidence type="ECO:0000313" key="2">
    <source>
        <dbReference type="EMBL" id="MBW4331910.1"/>
    </source>
</evidence>
<keyword evidence="1" id="KW-0472">Membrane</keyword>
<sequence>MSGGMEAAGDIATGALIGRVFEPSHGEGGADGGSGLCLNCGTALIGSHCHRCGQHAHVHRTLGAIGHEILHGVVHFEGKLWRTLPLLAWRPGVLTRRYIAGERARFVSPMALFLFSVFVMFAVFSIVGLQPPADLGAPAALTDNRLHLRITEQRGMLERSLADLRVERGRTADGTERAQQLDARIAQQDSELSGLGNAETLQGAVTGDKVETGSHWLDHGIEKWQKNPGLMAYKLQSSGYKFSWLLIPLSLPFMWLLFFWRRDIPIYDHAVFVTYSIAFMSLMFIVLTIAGALGVGGGTLTLIGGTVAIWHIARQLRGAYRLGPVGTVIRTVILLICTTIVMALFFFALLALGFG</sequence>
<feature type="transmembrane region" description="Helical" evidence="1">
    <location>
        <begin position="106"/>
        <end position="127"/>
    </location>
</feature>
<protein>
    <submittedName>
        <fullName evidence="2">DUF3667 domain-containing protein</fullName>
    </submittedName>
</protein>
<keyword evidence="1" id="KW-1133">Transmembrane helix</keyword>
<evidence type="ECO:0000256" key="1">
    <source>
        <dbReference type="SAM" id="Phobius"/>
    </source>
</evidence>
<comment type="caution">
    <text evidence="2">The sequence shown here is derived from an EMBL/GenBank/DDBJ whole genome shotgun (WGS) entry which is preliminary data.</text>
</comment>
<name>A0ABS6XNX1_9SPHN</name>
<dbReference type="Pfam" id="PF12412">
    <property type="entry name" value="DUF3667"/>
    <property type="match status" value="1"/>
</dbReference>
<dbReference type="EMBL" id="JAHWZX010000015">
    <property type="protein sequence ID" value="MBW4331910.1"/>
    <property type="molecule type" value="Genomic_DNA"/>
</dbReference>
<evidence type="ECO:0000313" key="3">
    <source>
        <dbReference type="Proteomes" id="UP001197214"/>
    </source>
</evidence>
<feature type="transmembrane region" description="Helical" evidence="1">
    <location>
        <begin position="328"/>
        <end position="354"/>
    </location>
</feature>
<feature type="transmembrane region" description="Helical" evidence="1">
    <location>
        <begin position="272"/>
        <end position="293"/>
    </location>
</feature>
<feature type="transmembrane region" description="Helical" evidence="1">
    <location>
        <begin position="299"/>
        <end position="316"/>
    </location>
</feature>
<reference evidence="2 3" key="1">
    <citation type="submission" date="2021-07" db="EMBL/GenBank/DDBJ databases">
        <title>Stakelama flava sp. nov., a novel endophytic bacterium isolated from branch of Kandelia candel.</title>
        <authorList>
            <person name="Tuo L."/>
        </authorList>
    </citation>
    <scope>NUCLEOTIDE SEQUENCE [LARGE SCALE GENOMIC DNA]</scope>
    <source>
        <strain evidence="2 3">CBK3Z-3</strain>
    </source>
</reference>
<keyword evidence="3" id="KW-1185">Reference proteome</keyword>
<proteinExistence type="predicted"/>
<gene>
    <name evidence="2" type="ORF">KY084_13640</name>
</gene>
<feature type="transmembrane region" description="Helical" evidence="1">
    <location>
        <begin position="242"/>
        <end position="260"/>
    </location>
</feature>
<organism evidence="2 3">
    <name type="scientific">Stakelama flava</name>
    <dbReference type="NCBI Taxonomy" id="2860338"/>
    <lineage>
        <taxon>Bacteria</taxon>
        <taxon>Pseudomonadati</taxon>
        <taxon>Pseudomonadota</taxon>
        <taxon>Alphaproteobacteria</taxon>
        <taxon>Sphingomonadales</taxon>
        <taxon>Sphingomonadaceae</taxon>
        <taxon>Stakelama</taxon>
    </lineage>
</organism>
<accession>A0ABS6XNX1</accession>
<keyword evidence="1" id="KW-0812">Transmembrane</keyword>
<dbReference type="Proteomes" id="UP001197214">
    <property type="component" value="Unassembled WGS sequence"/>
</dbReference>
<dbReference type="InterPro" id="IPR022134">
    <property type="entry name" value="DUF3667"/>
</dbReference>